<dbReference type="Pfam" id="PF06201">
    <property type="entry name" value="PITH"/>
    <property type="match status" value="1"/>
</dbReference>
<sequence>WETQALDLIEDFCGAVEYPVKVAKFAHVSSLSMHFAANNRLEVENDDEDDISTIIHWIGIKGVASGTKRSAVVSVYESQANLKDHEVKDDALGGMNFGIS</sequence>
<evidence type="ECO:0000259" key="1">
    <source>
        <dbReference type="PROSITE" id="PS51532"/>
    </source>
</evidence>
<proteinExistence type="predicted"/>
<dbReference type="EMBL" id="GG681070">
    <property type="protein sequence ID" value="EER05156.1"/>
    <property type="molecule type" value="Genomic_DNA"/>
</dbReference>
<dbReference type="Gene3D" id="2.60.120.470">
    <property type="entry name" value="PITH domain"/>
    <property type="match status" value="1"/>
</dbReference>
<keyword evidence="3" id="KW-1185">Reference proteome</keyword>
<dbReference type="RefSeq" id="XP_002773340.1">
    <property type="nucleotide sequence ID" value="XM_002773294.1"/>
</dbReference>
<protein>
    <recommendedName>
        <fullName evidence="1">PITH domain-containing protein</fullName>
    </recommendedName>
</protein>
<dbReference type="Proteomes" id="UP000007800">
    <property type="component" value="Unassembled WGS sequence"/>
</dbReference>
<dbReference type="InterPro" id="IPR008979">
    <property type="entry name" value="Galactose-bd-like_sf"/>
</dbReference>
<dbReference type="PROSITE" id="PS51532">
    <property type="entry name" value="PITH"/>
    <property type="match status" value="1"/>
</dbReference>
<feature type="non-terminal residue" evidence="2">
    <location>
        <position position="1"/>
    </location>
</feature>
<dbReference type="GO" id="GO:0005737">
    <property type="term" value="C:cytoplasm"/>
    <property type="evidence" value="ECO:0007669"/>
    <property type="project" value="UniProtKB-ARBA"/>
</dbReference>
<name>C5LDZ2_PERM5</name>
<evidence type="ECO:0000313" key="2">
    <source>
        <dbReference type="EMBL" id="EER05156.1"/>
    </source>
</evidence>
<gene>
    <name evidence="2" type="ORF">Pmar_PMAR026590</name>
</gene>
<dbReference type="OrthoDB" id="2635at2759"/>
<organism evidence="3">
    <name type="scientific">Perkinsus marinus (strain ATCC 50983 / TXsc)</name>
    <dbReference type="NCBI Taxonomy" id="423536"/>
    <lineage>
        <taxon>Eukaryota</taxon>
        <taxon>Sar</taxon>
        <taxon>Alveolata</taxon>
        <taxon>Perkinsozoa</taxon>
        <taxon>Perkinsea</taxon>
        <taxon>Perkinsida</taxon>
        <taxon>Perkinsidae</taxon>
        <taxon>Perkinsus</taxon>
    </lineage>
</organism>
<dbReference type="InParanoid" id="C5LDZ2"/>
<reference evidence="2 3" key="1">
    <citation type="submission" date="2008-07" db="EMBL/GenBank/DDBJ databases">
        <authorList>
            <person name="El-Sayed N."/>
            <person name="Caler E."/>
            <person name="Inman J."/>
            <person name="Amedeo P."/>
            <person name="Hass B."/>
            <person name="Wortman J."/>
        </authorList>
    </citation>
    <scope>NUCLEOTIDE SEQUENCE [LARGE SCALE GENOMIC DNA]</scope>
    <source>
        <strain evidence="3">ATCC 50983 / TXsc</strain>
    </source>
</reference>
<feature type="domain" description="PITH" evidence="1">
    <location>
        <begin position="1"/>
        <end position="80"/>
    </location>
</feature>
<dbReference type="GeneID" id="9050694"/>
<dbReference type="InterPro" id="IPR037047">
    <property type="entry name" value="PITH_dom_sf"/>
</dbReference>
<evidence type="ECO:0000313" key="3">
    <source>
        <dbReference type="Proteomes" id="UP000007800"/>
    </source>
</evidence>
<dbReference type="SUPFAM" id="SSF49785">
    <property type="entry name" value="Galactose-binding domain-like"/>
    <property type="match status" value="1"/>
</dbReference>
<dbReference type="InterPro" id="IPR010400">
    <property type="entry name" value="PITH_dom"/>
</dbReference>
<dbReference type="AlphaFoldDB" id="C5LDZ2"/>
<accession>C5LDZ2</accession>